<dbReference type="Gene3D" id="3.40.190.10">
    <property type="entry name" value="Periplasmic binding protein-like II"/>
    <property type="match status" value="1"/>
</dbReference>
<evidence type="ECO:0000313" key="8">
    <source>
        <dbReference type="Proteomes" id="UP000288071"/>
    </source>
</evidence>
<dbReference type="PANTHER" id="PTHR30126:SF98">
    <property type="entry name" value="HTH-TYPE TRANSCRIPTIONAL ACTIVATOR BAUR"/>
    <property type="match status" value="1"/>
</dbReference>
<evidence type="ECO:0000256" key="3">
    <source>
        <dbReference type="ARBA" id="ARBA00023125"/>
    </source>
</evidence>
<comment type="similarity">
    <text evidence="1">Belongs to the LysR transcriptional regulatory family.</text>
</comment>
<name>A0A3S3LAP4_9RHOB</name>
<dbReference type="InterPro" id="IPR036390">
    <property type="entry name" value="WH_DNA-bd_sf"/>
</dbReference>
<dbReference type="EMBL" id="SAVA01000011">
    <property type="protein sequence ID" value="RWR49529.1"/>
    <property type="molecule type" value="Genomic_DNA"/>
</dbReference>
<keyword evidence="2" id="KW-0805">Transcription regulation</keyword>
<dbReference type="GO" id="GO:0000976">
    <property type="term" value="F:transcription cis-regulatory region binding"/>
    <property type="evidence" value="ECO:0007669"/>
    <property type="project" value="TreeGrafter"/>
</dbReference>
<comment type="caution">
    <text evidence="7">The sequence shown here is derived from an EMBL/GenBank/DDBJ whole genome shotgun (WGS) entry which is preliminary data.</text>
</comment>
<evidence type="ECO:0000256" key="1">
    <source>
        <dbReference type="ARBA" id="ARBA00009437"/>
    </source>
</evidence>
<dbReference type="SUPFAM" id="SSF46785">
    <property type="entry name" value="Winged helix' DNA-binding domain"/>
    <property type="match status" value="1"/>
</dbReference>
<dbReference type="Pfam" id="PF03466">
    <property type="entry name" value="LysR_substrate"/>
    <property type="match status" value="1"/>
</dbReference>
<feature type="domain" description="HTH lysR-type" evidence="6">
    <location>
        <begin position="6"/>
        <end position="63"/>
    </location>
</feature>
<dbReference type="GO" id="GO:0003700">
    <property type="term" value="F:DNA-binding transcription factor activity"/>
    <property type="evidence" value="ECO:0007669"/>
    <property type="project" value="InterPro"/>
</dbReference>
<gene>
    <name evidence="7" type="ORF">EOW66_16800</name>
</gene>
<keyword evidence="3" id="KW-0238">DNA-binding</keyword>
<organism evidence="7 8">
    <name type="scientific">Paenirhodobacter huangdaonensis</name>
    <dbReference type="NCBI Taxonomy" id="2501515"/>
    <lineage>
        <taxon>Bacteria</taxon>
        <taxon>Pseudomonadati</taxon>
        <taxon>Pseudomonadota</taxon>
        <taxon>Alphaproteobacteria</taxon>
        <taxon>Rhodobacterales</taxon>
        <taxon>Rhodobacter group</taxon>
        <taxon>Paenirhodobacter</taxon>
    </lineage>
</organism>
<accession>A0A3S3LAP4</accession>
<evidence type="ECO:0000256" key="4">
    <source>
        <dbReference type="ARBA" id="ARBA00023163"/>
    </source>
</evidence>
<sequence length="322" mass="35865">MQLAGTDIRLLRVFDAVVRHRGFAAAQAELNVSASTISAQISALEDRLGVTLCRRGRAGFRLTQRGEQVHRAIERLLAAMDGFVSETAALRDTLAGTLRIGVVDSVVTDPNFRLYEALAALEKRSSAIRFEIAQTSPQELQTRVLDGVLHLGIGSFPHKVAGLRYTPLYEERNTLYCARGHRLWSVPDADLTPEFVASLKTVGRSYWREDHWNNRDFRNSTAMAQGLEQQLIMILTGAFIGYLPDHVAKRWCDHGRLRRILPDHFVYRCTFDAITRDATEIAPLARALLDELETLYPAPLAASGRGAEESGSTEGKHRVLSN</sequence>
<keyword evidence="4" id="KW-0804">Transcription</keyword>
<dbReference type="Pfam" id="PF00126">
    <property type="entry name" value="HTH_1"/>
    <property type="match status" value="1"/>
</dbReference>
<dbReference type="SUPFAM" id="SSF53850">
    <property type="entry name" value="Periplasmic binding protein-like II"/>
    <property type="match status" value="1"/>
</dbReference>
<dbReference type="Gene3D" id="1.10.10.10">
    <property type="entry name" value="Winged helix-like DNA-binding domain superfamily/Winged helix DNA-binding domain"/>
    <property type="match status" value="1"/>
</dbReference>
<dbReference type="RefSeq" id="WP_128157444.1">
    <property type="nucleotide sequence ID" value="NZ_JBHSOM010000014.1"/>
</dbReference>
<proteinExistence type="inferred from homology"/>
<dbReference type="InterPro" id="IPR005119">
    <property type="entry name" value="LysR_subst-bd"/>
</dbReference>
<feature type="region of interest" description="Disordered" evidence="5">
    <location>
        <begin position="302"/>
        <end position="322"/>
    </location>
</feature>
<dbReference type="CDD" id="cd05466">
    <property type="entry name" value="PBP2_LTTR_substrate"/>
    <property type="match status" value="1"/>
</dbReference>
<dbReference type="AlphaFoldDB" id="A0A3S3LAP4"/>
<evidence type="ECO:0000313" key="7">
    <source>
        <dbReference type="EMBL" id="RWR49529.1"/>
    </source>
</evidence>
<dbReference type="PANTHER" id="PTHR30126">
    <property type="entry name" value="HTH-TYPE TRANSCRIPTIONAL REGULATOR"/>
    <property type="match status" value="1"/>
</dbReference>
<dbReference type="InterPro" id="IPR000847">
    <property type="entry name" value="LysR_HTH_N"/>
</dbReference>
<evidence type="ECO:0000256" key="2">
    <source>
        <dbReference type="ARBA" id="ARBA00023015"/>
    </source>
</evidence>
<reference evidence="7" key="1">
    <citation type="submission" date="2019-01" db="EMBL/GenBank/DDBJ databases">
        <title>Sinorhodobacter populi sp. nov. isolated from the symptomatic bark tissue of Populus euramericana canker.</title>
        <authorList>
            <person name="Xu G."/>
        </authorList>
    </citation>
    <scope>NUCLEOTIDE SEQUENCE [LARGE SCALE GENOMIC DNA]</scope>
    <source>
        <strain evidence="7">CGMCC 1.12963</strain>
    </source>
</reference>
<keyword evidence="8" id="KW-1185">Reference proteome</keyword>
<evidence type="ECO:0000259" key="6">
    <source>
        <dbReference type="PROSITE" id="PS50931"/>
    </source>
</evidence>
<dbReference type="InterPro" id="IPR036388">
    <property type="entry name" value="WH-like_DNA-bd_sf"/>
</dbReference>
<reference evidence="7" key="2">
    <citation type="submission" date="2019-01" db="EMBL/GenBank/DDBJ databases">
        <authorList>
            <person name="Li Y."/>
        </authorList>
    </citation>
    <scope>NUCLEOTIDE SEQUENCE [LARGE SCALE GENOMIC DNA]</scope>
    <source>
        <strain evidence="7">CGMCC 1.12963</strain>
    </source>
</reference>
<evidence type="ECO:0000256" key="5">
    <source>
        <dbReference type="SAM" id="MobiDB-lite"/>
    </source>
</evidence>
<protein>
    <submittedName>
        <fullName evidence="7">LysR family transcriptional regulator</fullName>
    </submittedName>
</protein>
<dbReference type="PROSITE" id="PS50931">
    <property type="entry name" value="HTH_LYSR"/>
    <property type="match status" value="1"/>
</dbReference>
<dbReference type="Proteomes" id="UP000288071">
    <property type="component" value="Unassembled WGS sequence"/>
</dbReference>